<dbReference type="RefSeq" id="XP_040733976.1">
    <property type="nucleotide sequence ID" value="XM_040877952.1"/>
</dbReference>
<comment type="caution">
    <text evidence="1">The sequence shown here is derived from an EMBL/GenBank/DDBJ whole genome shotgun (WGS) entry which is preliminary data.</text>
</comment>
<dbReference type="EMBL" id="MIKG01000009">
    <property type="protein sequence ID" value="RAO69460.1"/>
    <property type="molecule type" value="Genomic_DNA"/>
</dbReference>
<dbReference type="AlphaFoldDB" id="A0A364L0Z2"/>
<protein>
    <submittedName>
        <fullName evidence="1">Uncharacterized protein</fullName>
    </submittedName>
</protein>
<dbReference type="Gene3D" id="3.30.1330.40">
    <property type="entry name" value="RutC-like"/>
    <property type="match status" value="1"/>
</dbReference>
<keyword evidence="2" id="KW-1185">Reference proteome</keyword>
<dbReference type="OrthoDB" id="686384at2759"/>
<dbReference type="Proteomes" id="UP000249363">
    <property type="component" value="Unassembled WGS sequence"/>
</dbReference>
<sequence length="145" mass="15757">MSSITKKQFYGTNSPWELSIGHYRAVRHGQLIYVSGSTAADPKSAPDAPQVLFPGDARRQARYTLEQIIDAVRALGGRGAESIVRTKMYVQRQEDCSPVAEVFRDILGRQNGGEIGTAATMVIVGGFCDPHMLVEIECDAVADAE</sequence>
<name>A0A364L0Z2_TALAM</name>
<dbReference type="SUPFAM" id="SSF55298">
    <property type="entry name" value="YjgF-like"/>
    <property type="match status" value="1"/>
</dbReference>
<dbReference type="PANTHER" id="PTHR43857">
    <property type="entry name" value="BLR7761 PROTEIN"/>
    <property type="match status" value="1"/>
</dbReference>
<evidence type="ECO:0000313" key="2">
    <source>
        <dbReference type="Proteomes" id="UP000249363"/>
    </source>
</evidence>
<organism evidence="1 2">
    <name type="scientific">Talaromyces amestolkiae</name>
    <dbReference type="NCBI Taxonomy" id="1196081"/>
    <lineage>
        <taxon>Eukaryota</taxon>
        <taxon>Fungi</taxon>
        <taxon>Dikarya</taxon>
        <taxon>Ascomycota</taxon>
        <taxon>Pezizomycotina</taxon>
        <taxon>Eurotiomycetes</taxon>
        <taxon>Eurotiomycetidae</taxon>
        <taxon>Eurotiales</taxon>
        <taxon>Trichocomaceae</taxon>
        <taxon>Talaromyces</taxon>
        <taxon>Talaromyces sect. Talaromyces</taxon>
    </lineage>
</organism>
<dbReference type="InterPro" id="IPR006175">
    <property type="entry name" value="YjgF/YER057c/UK114"/>
</dbReference>
<dbReference type="Pfam" id="PF01042">
    <property type="entry name" value="Ribonuc_L-PSP"/>
    <property type="match status" value="1"/>
</dbReference>
<gene>
    <name evidence="1" type="ORF">BHQ10_005472</name>
</gene>
<proteinExistence type="predicted"/>
<dbReference type="STRING" id="1196081.A0A364L0Z2"/>
<dbReference type="PANTHER" id="PTHR43857:SF1">
    <property type="entry name" value="YJGH FAMILY PROTEIN"/>
    <property type="match status" value="1"/>
</dbReference>
<reference evidence="1 2" key="1">
    <citation type="journal article" date="2017" name="Biotechnol. Biofuels">
        <title>Differential beta-glucosidase expression as a function of carbon source availability in Talaromyces amestolkiae: a genomic and proteomic approach.</title>
        <authorList>
            <person name="de Eugenio L.I."/>
            <person name="Mendez-Liter J.A."/>
            <person name="Nieto-Dominguez M."/>
            <person name="Alonso L."/>
            <person name="Gil-Munoz J."/>
            <person name="Barriuso J."/>
            <person name="Prieto A."/>
            <person name="Martinez M.J."/>
        </authorList>
    </citation>
    <scope>NUCLEOTIDE SEQUENCE [LARGE SCALE GENOMIC DNA]</scope>
    <source>
        <strain evidence="1 2">CIB</strain>
    </source>
</reference>
<dbReference type="GeneID" id="63794688"/>
<evidence type="ECO:0000313" key="1">
    <source>
        <dbReference type="EMBL" id="RAO69460.1"/>
    </source>
</evidence>
<accession>A0A364L0Z2</accession>
<dbReference type="InterPro" id="IPR035959">
    <property type="entry name" value="RutC-like_sf"/>
</dbReference>